<dbReference type="InterPro" id="IPR015943">
    <property type="entry name" value="WD40/YVTN_repeat-like_dom_sf"/>
</dbReference>
<reference evidence="1 2" key="1">
    <citation type="submission" date="2017-08" db="EMBL/GenBank/DDBJ databases">
        <title>Infants hospitalized years apart are colonized by the same room-sourced microbial strains.</title>
        <authorList>
            <person name="Brooks B."/>
            <person name="Olm M.R."/>
            <person name="Firek B.A."/>
            <person name="Baker R."/>
            <person name="Thomas B.C."/>
            <person name="Morowitz M.J."/>
            <person name="Banfield J.F."/>
        </authorList>
    </citation>
    <scope>NUCLEOTIDE SEQUENCE [LARGE SCALE GENOMIC DNA]</scope>
    <source>
        <strain evidence="1">S2_018_000_R3_110</strain>
    </source>
</reference>
<organism evidence="1 2">
    <name type="scientific">Sphingomonas hengshuiensis</name>
    <dbReference type="NCBI Taxonomy" id="1609977"/>
    <lineage>
        <taxon>Bacteria</taxon>
        <taxon>Pseudomonadati</taxon>
        <taxon>Pseudomonadota</taxon>
        <taxon>Alphaproteobacteria</taxon>
        <taxon>Sphingomonadales</taxon>
        <taxon>Sphingomonadaceae</taxon>
        <taxon>Sphingomonas</taxon>
    </lineage>
</organism>
<sequence>MALAASGTVAVLPASAQTAFETIDRTAQADVSFSSGERGKPILAGSVVTVTGEKFRPNQKVTLLYGTNPLPGGELTADAEGKVSTRITLPANAAPGIHPIMVVAQAPYSASIAELKVSPTVPLAGQGNYTLTHGEVARGLYQSAYSTKNNTLFVASAVGRPPVGQSEILKLNADTLAVLARVTPAEAPMPERRGGRGTAAGEPSAAPAKNLFAVYGIGVDDAKGTVWVTNSRQNTVAVYRQSDLSLIKQFAPGTVNHARDVIVDPAAGKAYSSATFQPEVVVFDTGTLEVAKRIAIRSGRRGGNFSAASLSFDAGNGKLYVVSNATDEVAVIDTRTQEVTRVLPVPGAKSAIGVSHDPQTGRIFVAAQGTDNLVVLDGNSGAVVADTPVGAGALNVVFDPVKRRAYVATRGAGTIAVADADGRIVANLGPAPMANHVSLGKNGTVYAVDKSAGVRNAENDTILKIVPRK</sequence>
<dbReference type="InterPro" id="IPR011048">
    <property type="entry name" value="Haem_d1_sf"/>
</dbReference>
<dbReference type="AlphaFoldDB" id="A0A2W4YX39"/>
<dbReference type="SUPFAM" id="SSF51004">
    <property type="entry name" value="C-terminal (heme d1) domain of cytochrome cd1-nitrite reductase"/>
    <property type="match status" value="1"/>
</dbReference>
<evidence type="ECO:0000313" key="2">
    <source>
        <dbReference type="Proteomes" id="UP000248614"/>
    </source>
</evidence>
<comment type="caution">
    <text evidence="1">The sequence shown here is derived from an EMBL/GenBank/DDBJ whole genome shotgun (WGS) entry which is preliminary data.</text>
</comment>
<evidence type="ECO:0000313" key="1">
    <source>
        <dbReference type="EMBL" id="PZO74046.1"/>
    </source>
</evidence>
<dbReference type="InterPro" id="IPR051200">
    <property type="entry name" value="Host-pathogen_enzymatic-act"/>
</dbReference>
<dbReference type="PANTHER" id="PTHR47197">
    <property type="entry name" value="PROTEIN NIRF"/>
    <property type="match status" value="1"/>
</dbReference>
<dbReference type="EMBL" id="QFNF01000044">
    <property type="protein sequence ID" value="PZO74046.1"/>
    <property type="molecule type" value="Genomic_DNA"/>
</dbReference>
<name>A0A2W4YX39_9SPHN</name>
<protein>
    <submittedName>
        <fullName evidence="1">Uncharacterized protein</fullName>
    </submittedName>
</protein>
<dbReference type="Proteomes" id="UP000248614">
    <property type="component" value="Unassembled WGS sequence"/>
</dbReference>
<dbReference type="Gene3D" id="2.130.10.10">
    <property type="entry name" value="YVTN repeat-like/Quinoprotein amine dehydrogenase"/>
    <property type="match status" value="1"/>
</dbReference>
<gene>
    <name evidence="1" type="ORF">DI632_13820</name>
</gene>
<proteinExistence type="predicted"/>
<dbReference type="PANTHER" id="PTHR47197:SF3">
    <property type="entry name" value="DIHYDRO-HEME D1 DEHYDROGENASE"/>
    <property type="match status" value="1"/>
</dbReference>
<accession>A0A2W4YX39</accession>